<gene>
    <name evidence="1" type="ORF">GCM10007989_38570</name>
</gene>
<organism evidence="1 2">
    <name type="scientific">Devosia pacifica</name>
    <dbReference type="NCBI Taxonomy" id="1335967"/>
    <lineage>
        <taxon>Bacteria</taxon>
        <taxon>Pseudomonadati</taxon>
        <taxon>Pseudomonadota</taxon>
        <taxon>Alphaproteobacteria</taxon>
        <taxon>Hyphomicrobiales</taxon>
        <taxon>Devosiaceae</taxon>
        <taxon>Devosia</taxon>
    </lineage>
</organism>
<protein>
    <recommendedName>
        <fullName evidence="3">Restriction endonuclease</fullName>
    </recommendedName>
</protein>
<keyword evidence="2" id="KW-1185">Reference proteome</keyword>
<reference evidence="1" key="2">
    <citation type="submission" date="2020-09" db="EMBL/GenBank/DDBJ databases">
        <authorList>
            <person name="Sun Q."/>
            <person name="Kim S."/>
        </authorList>
    </citation>
    <scope>NUCLEOTIDE SEQUENCE</scope>
    <source>
        <strain evidence="1">KCTC 32437</strain>
    </source>
</reference>
<dbReference type="Proteomes" id="UP000646579">
    <property type="component" value="Unassembled WGS sequence"/>
</dbReference>
<dbReference type="RefSeq" id="WP_189427436.1">
    <property type="nucleotide sequence ID" value="NZ_BMZE01000006.1"/>
</dbReference>
<accession>A0A918SHI9</accession>
<evidence type="ECO:0008006" key="3">
    <source>
        <dbReference type="Google" id="ProtNLM"/>
    </source>
</evidence>
<evidence type="ECO:0000313" key="1">
    <source>
        <dbReference type="EMBL" id="GHA39089.1"/>
    </source>
</evidence>
<reference evidence="1" key="1">
    <citation type="journal article" date="2014" name="Int. J. Syst. Evol. Microbiol.">
        <title>Complete genome sequence of Corynebacterium casei LMG S-19264T (=DSM 44701T), isolated from a smear-ripened cheese.</title>
        <authorList>
            <consortium name="US DOE Joint Genome Institute (JGI-PGF)"/>
            <person name="Walter F."/>
            <person name="Albersmeier A."/>
            <person name="Kalinowski J."/>
            <person name="Ruckert C."/>
        </authorList>
    </citation>
    <scope>NUCLEOTIDE SEQUENCE</scope>
    <source>
        <strain evidence="1">KCTC 32437</strain>
    </source>
</reference>
<comment type="caution">
    <text evidence="1">The sequence shown here is derived from an EMBL/GenBank/DDBJ whole genome shotgun (WGS) entry which is preliminary data.</text>
</comment>
<proteinExistence type="predicted"/>
<evidence type="ECO:0000313" key="2">
    <source>
        <dbReference type="Proteomes" id="UP000646579"/>
    </source>
</evidence>
<name>A0A918SHI9_9HYPH</name>
<dbReference type="AlphaFoldDB" id="A0A918SHI9"/>
<dbReference type="EMBL" id="BMZE01000006">
    <property type="protein sequence ID" value="GHA39089.1"/>
    <property type="molecule type" value="Genomic_DNA"/>
</dbReference>
<sequence length="249" mass="27411">MTVSSSGPRPEQIDELTRGIELPLGALHEEHLALIADMIALAWGDLALNQASILATGSEAEINALLEARLSRLLDENPVWEQLVRSVARGKETVSFNGAHLEKRPDLSIFLSGRSPAFPLVVECKLIDAPDGKSGSLYCNHGLRRFLTGEYGWSGREGFMLAYVRDESTIESCLVPFLAAGRTIKPDPYAIRDWPVERGHAVLDLAATRHDRAFRYLNRAAPADAPGSIAIWHLWLPAWIGSTYSISRT</sequence>